<dbReference type="GO" id="GO:0007059">
    <property type="term" value="P:chromosome segregation"/>
    <property type="evidence" value="ECO:0007669"/>
    <property type="project" value="UniProtKB-KW"/>
</dbReference>
<dbReference type="InterPro" id="IPR044068">
    <property type="entry name" value="CB"/>
</dbReference>
<evidence type="ECO:0000259" key="10">
    <source>
        <dbReference type="PROSITE" id="PS51898"/>
    </source>
</evidence>
<evidence type="ECO:0000256" key="9">
    <source>
        <dbReference type="PROSITE-ProRule" id="PRU01248"/>
    </source>
</evidence>
<dbReference type="GO" id="GO:0051301">
    <property type="term" value="P:cell division"/>
    <property type="evidence" value="ECO:0007669"/>
    <property type="project" value="UniProtKB-KW"/>
</dbReference>
<evidence type="ECO:0000256" key="5">
    <source>
        <dbReference type="ARBA" id="ARBA00022908"/>
    </source>
</evidence>
<dbReference type="GO" id="GO:0003677">
    <property type="term" value="F:DNA binding"/>
    <property type="evidence" value="ECO:0007669"/>
    <property type="project" value="UniProtKB-UniRule"/>
</dbReference>
<dbReference type="Pfam" id="PF02899">
    <property type="entry name" value="Phage_int_SAM_1"/>
    <property type="match status" value="1"/>
</dbReference>
<dbReference type="SUPFAM" id="SSF56349">
    <property type="entry name" value="DNA breaking-rejoining enzymes"/>
    <property type="match status" value="1"/>
</dbReference>
<evidence type="ECO:0000256" key="2">
    <source>
        <dbReference type="ARBA" id="ARBA00022490"/>
    </source>
</evidence>
<sequence>MHPEIFIQEQLQRFLEHLAFEKRYSRHTLIAYRHDIEDFLSFLTIYGTFHEVRELNAMHIRSWAAELAERSSSAATIRRKLSAVRCWLRYAHQQGWTDHDPFGRVVLPRKQKRLPAFLKQEEVDRLFHTCAFPEGIAGITHKLILALFYHTGMRLSELAGLKQSDWDRQQHWMRVLGKGSKYRFIPLGPGLEQLLLNYQQQRQSAFGNQYEDCLVLTEKGKPLYAKYLYRIVHRYLTQISTLSKASPHVLRHTFATHLLNAGADLQAIRELLGHSSLAATQVYVHNSIAQLKEIHKQAHPRG</sequence>
<reference evidence="12 13" key="1">
    <citation type="submission" date="2017-11" db="EMBL/GenBank/DDBJ databases">
        <title>Genomic Encyclopedia of Archaeal and Bacterial Type Strains, Phase II (KMG-II): From Individual Species to Whole Genera.</title>
        <authorList>
            <person name="Goeker M."/>
        </authorList>
    </citation>
    <scope>NUCLEOTIDE SEQUENCE [LARGE SCALE GENOMIC DNA]</scope>
    <source>
        <strain evidence="12 13">DSM 27268</strain>
    </source>
</reference>
<evidence type="ECO:0000256" key="1">
    <source>
        <dbReference type="ARBA" id="ARBA00004496"/>
    </source>
</evidence>
<keyword evidence="6 9" id="KW-0238">DNA-binding</keyword>
<dbReference type="InterPro" id="IPR010998">
    <property type="entry name" value="Integrase_recombinase_N"/>
</dbReference>
<dbReference type="Pfam" id="PF00589">
    <property type="entry name" value="Phage_integrase"/>
    <property type="match status" value="1"/>
</dbReference>
<gene>
    <name evidence="12" type="ORF">BXY57_2059</name>
</gene>
<dbReference type="EMBL" id="PGFG01000001">
    <property type="protein sequence ID" value="PJJ76439.1"/>
    <property type="molecule type" value="Genomic_DNA"/>
</dbReference>
<dbReference type="AlphaFoldDB" id="A0A2M9CX28"/>
<dbReference type="GO" id="GO:0006310">
    <property type="term" value="P:DNA recombination"/>
    <property type="evidence" value="ECO:0007669"/>
    <property type="project" value="UniProtKB-KW"/>
</dbReference>
<dbReference type="PANTHER" id="PTHR30349:SF77">
    <property type="entry name" value="TYROSINE RECOMBINASE XERC"/>
    <property type="match status" value="1"/>
</dbReference>
<evidence type="ECO:0000313" key="13">
    <source>
        <dbReference type="Proteomes" id="UP000230000"/>
    </source>
</evidence>
<keyword evidence="8" id="KW-0131">Cell cycle</keyword>
<protein>
    <submittedName>
        <fullName evidence="12">Integrase/recombinase XerC</fullName>
    </submittedName>
</protein>
<evidence type="ECO:0000256" key="7">
    <source>
        <dbReference type="ARBA" id="ARBA00023172"/>
    </source>
</evidence>
<name>A0A2M9CX28_9BACT</name>
<proteinExistence type="predicted"/>
<dbReference type="InterPro" id="IPR013762">
    <property type="entry name" value="Integrase-like_cat_sf"/>
</dbReference>
<evidence type="ECO:0000256" key="3">
    <source>
        <dbReference type="ARBA" id="ARBA00022618"/>
    </source>
</evidence>
<dbReference type="InterPro" id="IPR004107">
    <property type="entry name" value="Integrase_SAM-like_N"/>
</dbReference>
<evidence type="ECO:0000313" key="12">
    <source>
        <dbReference type="EMBL" id="PJJ76439.1"/>
    </source>
</evidence>
<keyword evidence="5" id="KW-0229">DNA integration</keyword>
<dbReference type="GO" id="GO:0015074">
    <property type="term" value="P:DNA integration"/>
    <property type="evidence" value="ECO:0007669"/>
    <property type="project" value="UniProtKB-KW"/>
</dbReference>
<evidence type="ECO:0000259" key="11">
    <source>
        <dbReference type="PROSITE" id="PS51900"/>
    </source>
</evidence>
<dbReference type="Gene3D" id="1.10.443.10">
    <property type="entry name" value="Intergrase catalytic core"/>
    <property type="match status" value="1"/>
</dbReference>
<evidence type="ECO:0000256" key="6">
    <source>
        <dbReference type="ARBA" id="ARBA00023125"/>
    </source>
</evidence>
<keyword evidence="2" id="KW-0963">Cytoplasm</keyword>
<comment type="caution">
    <text evidence="12">The sequence shown here is derived from an EMBL/GenBank/DDBJ whole genome shotgun (WGS) entry which is preliminary data.</text>
</comment>
<feature type="domain" description="Tyr recombinase" evidence="10">
    <location>
        <begin position="113"/>
        <end position="296"/>
    </location>
</feature>
<feature type="domain" description="Core-binding (CB)" evidence="11">
    <location>
        <begin position="5"/>
        <end position="92"/>
    </location>
</feature>
<dbReference type="PANTHER" id="PTHR30349">
    <property type="entry name" value="PHAGE INTEGRASE-RELATED"/>
    <property type="match status" value="1"/>
</dbReference>
<dbReference type="PROSITE" id="PS51900">
    <property type="entry name" value="CB"/>
    <property type="match status" value="1"/>
</dbReference>
<evidence type="ECO:0000256" key="8">
    <source>
        <dbReference type="ARBA" id="ARBA00023306"/>
    </source>
</evidence>
<dbReference type="InterPro" id="IPR050090">
    <property type="entry name" value="Tyrosine_recombinase_XerCD"/>
</dbReference>
<dbReference type="PROSITE" id="PS51898">
    <property type="entry name" value="TYR_RECOMBINASE"/>
    <property type="match status" value="1"/>
</dbReference>
<organism evidence="12 13">
    <name type="scientific">Thermoflavifilum aggregans</name>
    <dbReference type="NCBI Taxonomy" id="454188"/>
    <lineage>
        <taxon>Bacteria</taxon>
        <taxon>Pseudomonadati</taxon>
        <taxon>Bacteroidota</taxon>
        <taxon>Chitinophagia</taxon>
        <taxon>Chitinophagales</taxon>
        <taxon>Chitinophagaceae</taxon>
        <taxon>Thermoflavifilum</taxon>
    </lineage>
</organism>
<keyword evidence="3" id="KW-0132">Cell division</keyword>
<comment type="subcellular location">
    <subcellularLocation>
        <location evidence="1">Cytoplasm</location>
    </subcellularLocation>
</comment>
<dbReference type="Gene3D" id="1.10.150.130">
    <property type="match status" value="1"/>
</dbReference>
<dbReference type="OrthoDB" id="9801717at2"/>
<dbReference type="GO" id="GO:0005737">
    <property type="term" value="C:cytoplasm"/>
    <property type="evidence" value="ECO:0007669"/>
    <property type="project" value="UniProtKB-SubCell"/>
</dbReference>
<dbReference type="Proteomes" id="UP000230000">
    <property type="component" value="Unassembled WGS sequence"/>
</dbReference>
<keyword evidence="7" id="KW-0233">DNA recombination</keyword>
<dbReference type="RefSeq" id="WP_100314917.1">
    <property type="nucleotide sequence ID" value="NZ_PGFG01000001.1"/>
</dbReference>
<evidence type="ECO:0000256" key="4">
    <source>
        <dbReference type="ARBA" id="ARBA00022829"/>
    </source>
</evidence>
<dbReference type="InterPro" id="IPR002104">
    <property type="entry name" value="Integrase_catalytic"/>
</dbReference>
<keyword evidence="4" id="KW-0159">Chromosome partition</keyword>
<dbReference type="InterPro" id="IPR011010">
    <property type="entry name" value="DNA_brk_join_enz"/>
</dbReference>
<accession>A0A2M9CX28</accession>
<keyword evidence="13" id="KW-1185">Reference proteome</keyword>